<comment type="caution">
    <text evidence="13">The sequence shown here is derived from an EMBL/GenBank/DDBJ whole genome shotgun (WGS) entry which is preliminary data.</text>
</comment>
<evidence type="ECO:0000259" key="12">
    <source>
        <dbReference type="PROSITE" id="PS50035"/>
    </source>
</evidence>
<dbReference type="SUPFAM" id="SSF56024">
    <property type="entry name" value="Phospholipase D/nuclease"/>
    <property type="match status" value="2"/>
</dbReference>
<dbReference type="InterPro" id="IPR024632">
    <property type="entry name" value="PLipase_D_C"/>
</dbReference>
<dbReference type="PROSITE" id="PS50035">
    <property type="entry name" value="PLD"/>
    <property type="match status" value="2"/>
</dbReference>
<evidence type="ECO:0000256" key="6">
    <source>
        <dbReference type="ARBA" id="ARBA00022737"/>
    </source>
</evidence>
<keyword evidence="10" id="KW-0443">Lipid metabolism</keyword>
<gene>
    <name evidence="13" type="ORF">WJX73_008737</name>
</gene>
<evidence type="ECO:0000256" key="3">
    <source>
        <dbReference type="ARBA" id="ARBA00010683"/>
    </source>
</evidence>
<keyword evidence="8" id="KW-0106">Calcium</keyword>
<keyword evidence="6" id="KW-0677">Repeat</keyword>
<dbReference type="Gene3D" id="2.60.40.150">
    <property type="entry name" value="C2 domain"/>
    <property type="match status" value="1"/>
</dbReference>
<name>A0AAW1NU64_9CHLO</name>
<evidence type="ECO:0000313" key="14">
    <source>
        <dbReference type="Proteomes" id="UP001465755"/>
    </source>
</evidence>
<dbReference type="AlphaFoldDB" id="A0AAW1NU64"/>
<dbReference type="PROSITE" id="PS50004">
    <property type="entry name" value="C2"/>
    <property type="match status" value="1"/>
</dbReference>
<comment type="cofactor">
    <cofactor evidence="2">
        <name>Ca(2+)</name>
        <dbReference type="ChEBI" id="CHEBI:29108"/>
    </cofactor>
</comment>
<dbReference type="Proteomes" id="UP001465755">
    <property type="component" value="Unassembled WGS sequence"/>
</dbReference>
<dbReference type="GO" id="GO:0005886">
    <property type="term" value="C:plasma membrane"/>
    <property type="evidence" value="ECO:0007669"/>
    <property type="project" value="TreeGrafter"/>
</dbReference>
<feature type="domain" description="PLD phosphodiesterase" evidence="12">
    <location>
        <begin position="336"/>
        <end position="370"/>
    </location>
</feature>
<protein>
    <recommendedName>
        <fullName evidence="4">phospholipase D</fullName>
        <ecNumber evidence="4">3.1.4.4</ecNumber>
    </recommendedName>
</protein>
<comment type="catalytic activity">
    <reaction evidence="1">
        <text>a 1,2-diacyl-sn-glycero-3-phosphocholine + H2O = a 1,2-diacyl-sn-glycero-3-phosphate + choline + H(+)</text>
        <dbReference type="Rhea" id="RHEA:14445"/>
        <dbReference type="ChEBI" id="CHEBI:15354"/>
        <dbReference type="ChEBI" id="CHEBI:15377"/>
        <dbReference type="ChEBI" id="CHEBI:15378"/>
        <dbReference type="ChEBI" id="CHEBI:57643"/>
        <dbReference type="ChEBI" id="CHEBI:58608"/>
        <dbReference type="EC" id="3.1.4.4"/>
    </reaction>
</comment>
<dbReference type="PANTHER" id="PTHR18896:SF60">
    <property type="entry name" value="PHOSPHOLIPASE D"/>
    <property type="match status" value="1"/>
</dbReference>
<keyword evidence="14" id="KW-1185">Reference proteome</keyword>
<keyword evidence="5" id="KW-0479">Metal-binding</keyword>
<dbReference type="SUPFAM" id="SSF49562">
    <property type="entry name" value="C2 domain (Calcium/lipid-binding domain, CaLB)"/>
    <property type="match status" value="1"/>
</dbReference>
<evidence type="ECO:0000256" key="2">
    <source>
        <dbReference type="ARBA" id="ARBA00001913"/>
    </source>
</evidence>
<comment type="similarity">
    <text evidence="3">Belongs to the phospholipase D family. C2-PLD subfamily.</text>
</comment>
<evidence type="ECO:0000256" key="7">
    <source>
        <dbReference type="ARBA" id="ARBA00022801"/>
    </source>
</evidence>
<dbReference type="InterPro" id="IPR035892">
    <property type="entry name" value="C2_domain_sf"/>
</dbReference>
<dbReference type="EC" id="3.1.4.4" evidence="4"/>
<dbReference type="SMART" id="SM00155">
    <property type="entry name" value="PLDc"/>
    <property type="match status" value="2"/>
</dbReference>
<dbReference type="InterPro" id="IPR015679">
    <property type="entry name" value="PLipase_D_fam"/>
</dbReference>
<evidence type="ECO:0000313" key="13">
    <source>
        <dbReference type="EMBL" id="KAK9797766.1"/>
    </source>
</evidence>
<dbReference type="Gene3D" id="3.30.870.10">
    <property type="entry name" value="Endonuclease Chain A"/>
    <property type="match status" value="2"/>
</dbReference>
<keyword evidence="9" id="KW-0442">Lipid degradation</keyword>
<dbReference type="Pfam" id="PF12357">
    <property type="entry name" value="PLD_C"/>
    <property type="match status" value="1"/>
</dbReference>
<accession>A0AAW1NU64</accession>
<dbReference type="EMBL" id="JALJOQ010000105">
    <property type="protein sequence ID" value="KAK9797766.1"/>
    <property type="molecule type" value="Genomic_DNA"/>
</dbReference>
<evidence type="ECO:0000256" key="1">
    <source>
        <dbReference type="ARBA" id="ARBA00000798"/>
    </source>
</evidence>
<keyword evidence="7" id="KW-0378">Hydrolase</keyword>
<feature type="domain" description="C2" evidence="11">
    <location>
        <begin position="1"/>
        <end position="129"/>
    </location>
</feature>
<organism evidence="13 14">
    <name type="scientific">Symbiochloris irregularis</name>
    <dbReference type="NCBI Taxonomy" id="706552"/>
    <lineage>
        <taxon>Eukaryota</taxon>
        <taxon>Viridiplantae</taxon>
        <taxon>Chlorophyta</taxon>
        <taxon>core chlorophytes</taxon>
        <taxon>Trebouxiophyceae</taxon>
        <taxon>Trebouxiales</taxon>
        <taxon>Trebouxiaceae</taxon>
        <taxon>Symbiochloris</taxon>
    </lineage>
</organism>
<dbReference type="SMART" id="SM00239">
    <property type="entry name" value="C2"/>
    <property type="match status" value="1"/>
</dbReference>
<feature type="domain" description="PLD phosphodiesterase" evidence="12">
    <location>
        <begin position="634"/>
        <end position="661"/>
    </location>
</feature>
<dbReference type="Pfam" id="PF00168">
    <property type="entry name" value="C2"/>
    <property type="match status" value="1"/>
</dbReference>
<proteinExistence type="inferred from homology"/>
<dbReference type="PANTHER" id="PTHR18896">
    <property type="entry name" value="PHOSPHOLIPASE D"/>
    <property type="match status" value="1"/>
</dbReference>
<dbReference type="GO" id="GO:0004630">
    <property type="term" value="F:phospholipase D activity"/>
    <property type="evidence" value="ECO:0007669"/>
    <property type="project" value="UniProtKB-EC"/>
</dbReference>
<dbReference type="GO" id="GO:0046872">
    <property type="term" value="F:metal ion binding"/>
    <property type="evidence" value="ECO:0007669"/>
    <property type="project" value="UniProtKB-KW"/>
</dbReference>
<dbReference type="InterPro" id="IPR001736">
    <property type="entry name" value="PLipase_D/transphosphatidylase"/>
</dbReference>
<evidence type="ECO:0000259" key="11">
    <source>
        <dbReference type="PROSITE" id="PS50004"/>
    </source>
</evidence>
<sequence length="802" mass="89998">MVLLHGHLRCEIYEAEHLGTAFYSKGSIFKSFFKLLTQNARQVWDKKKHTDRDCYVAIYAGTAELTETRIIPRTGAPVWNDTHKVLMAHDVTHIKLVVKDHDMIAAEHMGDVLIPAQDLVEGQPVEGWFPLTNKKGKLLKGGGRIRIKLTYMNINRNKLYSSAGEGGDVHFSAVDEAAYDERSGNCVVLYQDGHCGEELEQEGGLLVPFPLADGKLHHPAHNSTGKDMWLAIENAKHLVYVANWHFQPEVVNPLYPEGGSIGELFKRKAAQGVRVLISIWDEIDSKDDVLVYTWVEKKLHGGGAPAYFRDTGVVVKLMPRVTRAKQGLQKVVSERFGFAHHQKTLIIDSQHEGQTFLTCFTGGIDFCDRNWDNGLHTPGGFRYEEGLMPWHDCMCSITGPAAWDALSCYESLFQALAEEHLDKLLDLTTIADFVSRDTPAAAKGNPDAWNVQIFRCADSGSMELGVDFNDSKAIEQKGYRREKGVVVDAGLHSLYVHMIRSSKHYLYIENQFYVGSSFAWDEHQEIGANNLVPVEIALRIVRAIREKQRYVAYIVIPMHPERAGPQRACIVHWTWKTIALMYRLIAEALREHGGEGKPQDYLNVFCLGNRVREPKHPAGTNKEAEKTGSFPDRTFIHIHAKTMVVDDESVTISSANLNERSLSGSRDTELGMGGWQPAHTIERARTSSSATLEDGQVSYPRGQIYGYRRGLWQEHLGGNWEPCFEQPHSLQCVRRVNQLAQQNWEAWSQAEPTDTVGHLLQFPYQVQPDGGITPVEGADPLPTIGESIVGATHLYMPPLFTC</sequence>
<dbReference type="InterPro" id="IPR000008">
    <property type="entry name" value="C2_dom"/>
</dbReference>
<evidence type="ECO:0000256" key="5">
    <source>
        <dbReference type="ARBA" id="ARBA00022723"/>
    </source>
</evidence>
<evidence type="ECO:0000256" key="8">
    <source>
        <dbReference type="ARBA" id="ARBA00022837"/>
    </source>
</evidence>
<evidence type="ECO:0000256" key="4">
    <source>
        <dbReference type="ARBA" id="ARBA00012027"/>
    </source>
</evidence>
<reference evidence="13 14" key="1">
    <citation type="journal article" date="2024" name="Nat. Commun.">
        <title>Phylogenomics reveals the evolutionary origins of lichenization in chlorophyte algae.</title>
        <authorList>
            <person name="Puginier C."/>
            <person name="Libourel C."/>
            <person name="Otte J."/>
            <person name="Skaloud P."/>
            <person name="Haon M."/>
            <person name="Grisel S."/>
            <person name="Petersen M."/>
            <person name="Berrin J.G."/>
            <person name="Delaux P.M."/>
            <person name="Dal Grande F."/>
            <person name="Keller J."/>
        </authorList>
    </citation>
    <scope>NUCLEOTIDE SEQUENCE [LARGE SCALE GENOMIC DNA]</scope>
    <source>
        <strain evidence="13 14">SAG 2036</strain>
    </source>
</reference>
<evidence type="ECO:0000256" key="10">
    <source>
        <dbReference type="ARBA" id="ARBA00023098"/>
    </source>
</evidence>
<dbReference type="GO" id="GO:0009395">
    <property type="term" value="P:phospholipid catabolic process"/>
    <property type="evidence" value="ECO:0007669"/>
    <property type="project" value="TreeGrafter"/>
</dbReference>
<evidence type="ECO:0000256" key="9">
    <source>
        <dbReference type="ARBA" id="ARBA00022963"/>
    </source>
</evidence>